<dbReference type="InterPro" id="IPR040632">
    <property type="entry name" value="Sulfotransfer_4"/>
</dbReference>
<name>A0A8G2EYL2_9PROT</name>
<proteinExistence type="predicted"/>
<gene>
    <name evidence="1" type="ORF">SAMN05660686_02029</name>
</gene>
<evidence type="ECO:0000313" key="1">
    <source>
        <dbReference type="EMBL" id="SDF67815.1"/>
    </source>
</evidence>
<dbReference type="EMBL" id="FNBW01000005">
    <property type="protein sequence ID" value="SDF67815.1"/>
    <property type="molecule type" value="Genomic_DNA"/>
</dbReference>
<keyword evidence="1" id="KW-0808">Transferase</keyword>
<accession>A0A8G2EYL2</accession>
<comment type="caution">
    <text evidence="1">The sequence shown here is derived from an EMBL/GenBank/DDBJ whole genome shotgun (WGS) entry which is preliminary data.</text>
</comment>
<dbReference type="Gene3D" id="3.40.50.300">
    <property type="entry name" value="P-loop containing nucleotide triphosphate hydrolases"/>
    <property type="match status" value="1"/>
</dbReference>
<dbReference type="SUPFAM" id="SSF52540">
    <property type="entry name" value="P-loop containing nucleoside triphosphate hydrolases"/>
    <property type="match status" value="1"/>
</dbReference>
<protein>
    <submittedName>
        <fullName evidence="1">Sulfotransferase domain-containing protein</fullName>
    </submittedName>
</protein>
<dbReference type="PANTHER" id="PTHR36978:SF4">
    <property type="entry name" value="P-LOOP CONTAINING NUCLEOSIDE TRIPHOSPHATE HYDROLASE PROTEIN"/>
    <property type="match status" value="1"/>
</dbReference>
<dbReference type="RefSeq" id="WP_139189218.1">
    <property type="nucleotide sequence ID" value="NZ_FNBW01000005.1"/>
</dbReference>
<dbReference type="Proteomes" id="UP000198615">
    <property type="component" value="Unassembled WGS sequence"/>
</dbReference>
<keyword evidence="2" id="KW-1185">Reference proteome</keyword>
<sequence length="234" mass="27541">MTPEEFTKIVSPTVISNKSFNKVFCIGYNKTGTTTLEQVLRLYGYKLPDQQDQEVRLTKQVFSTDYTEFKEYCRNFDAFQDMPFSQGLTYVAADALFPNSKFILSERDPDAWFASMSNFHKKLFDMGEMSKVTEEDILHKFTYLYPGYNHANKKMLLSVFNGENREVLWEKLYDKDYYVNMYQSRNAEIKRYFSETEDKLLIIDVTKEQDTGKICDFLNIPPHMKVPMPHSNKT</sequence>
<dbReference type="GO" id="GO:0016740">
    <property type="term" value="F:transferase activity"/>
    <property type="evidence" value="ECO:0007669"/>
    <property type="project" value="UniProtKB-KW"/>
</dbReference>
<dbReference type="PANTHER" id="PTHR36978">
    <property type="entry name" value="P-LOOP CONTAINING NUCLEOTIDE TRIPHOSPHATE HYDROLASE"/>
    <property type="match status" value="1"/>
</dbReference>
<dbReference type="Pfam" id="PF17784">
    <property type="entry name" value="Sulfotransfer_4"/>
    <property type="match status" value="1"/>
</dbReference>
<reference evidence="1 2" key="1">
    <citation type="submission" date="2016-10" db="EMBL/GenBank/DDBJ databases">
        <authorList>
            <person name="Varghese N."/>
            <person name="Submissions S."/>
        </authorList>
    </citation>
    <scope>NUCLEOTIDE SEQUENCE [LARGE SCALE GENOMIC DNA]</scope>
    <source>
        <strain evidence="1 2">DSM 18839</strain>
    </source>
</reference>
<dbReference type="OrthoDB" id="9806624at2"/>
<evidence type="ECO:0000313" key="2">
    <source>
        <dbReference type="Proteomes" id="UP000198615"/>
    </source>
</evidence>
<dbReference type="InterPro" id="IPR027417">
    <property type="entry name" value="P-loop_NTPase"/>
</dbReference>
<organism evidence="1 2">
    <name type="scientific">Thalassobaculum litoreum DSM 18839</name>
    <dbReference type="NCBI Taxonomy" id="1123362"/>
    <lineage>
        <taxon>Bacteria</taxon>
        <taxon>Pseudomonadati</taxon>
        <taxon>Pseudomonadota</taxon>
        <taxon>Alphaproteobacteria</taxon>
        <taxon>Rhodospirillales</taxon>
        <taxon>Thalassobaculaceae</taxon>
        <taxon>Thalassobaculum</taxon>
    </lineage>
</organism>
<dbReference type="AlphaFoldDB" id="A0A8G2EYL2"/>